<dbReference type="STRING" id="1081102.A0A167X5W2"/>
<feature type="domain" description="Protein kinase" evidence="6">
    <location>
        <begin position="14"/>
        <end position="285"/>
    </location>
</feature>
<keyword evidence="5" id="KW-0812">Transmembrane</keyword>
<feature type="transmembrane region" description="Helical" evidence="5">
    <location>
        <begin position="259"/>
        <end position="282"/>
    </location>
</feature>
<evidence type="ECO:0000256" key="3">
    <source>
        <dbReference type="ARBA" id="ARBA00022777"/>
    </source>
</evidence>
<reference evidence="7 8" key="1">
    <citation type="journal article" date="2016" name="Genome Biol. Evol.">
        <title>Divergent and convergent evolution of fungal pathogenicity.</title>
        <authorList>
            <person name="Shang Y."/>
            <person name="Xiao G."/>
            <person name="Zheng P."/>
            <person name="Cen K."/>
            <person name="Zhan S."/>
            <person name="Wang C."/>
        </authorList>
    </citation>
    <scope>NUCLEOTIDE SEQUENCE [LARGE SCALE GENOMIC DNA]</scope>
    <source>
        <strain evidence="7 8">RCEF 264</strain>
    </source>
</reference>
<dbReference type="GO" id="GO:0005524">
    <property type="term" value="F:ATP binding"/>
    <property type="evidence" value="ECO:0007669"/>
    <property type="project" value="UniProtKB-KW"/>
</dbReference>
<organism evidence="7 8">
    <name type="scientific">Niveomyces insectorum RCEF 264</name>
    <dbReference type="NCBI Taxonomy" id="1081102"/>
    <lineage>
        <taxon>Eukaryota</taxon>
        <taxon>Fungi</taxon>
        <taxon>Dikarya</taxon>
        <taxon>Ascomycota</taxon>
        <taxon>Pezizomycotina</taxon>
        <taxon>Sordariomycetes</taxon>
        <taxon>Hypocreomycetidae</taxon>
        <taxon>Hypocreales</taxon>
        <taxon>Cordycipitaceae</taxon>
        <taxon>Niveomyces</taxon>
    </lineage>
</organism>
<dbReference type="SUPFAM" id="SSF56112">
    <property type="entry name" value="Protein kinase-like (PK-like)"/>
    <property type="match status" value="1"/>
</dbReference>
<evidence type="ECO:0000256" key="4">
    <source>
        <dbReference type="ARBA" id="ARBA00022840"/>
    </source>
</evidence>
<dbReference type="EMBL" id="AZHD01000004">
    <property type="protein sequence ID" value="OAA64567.1"/>
    <property type="molecule type" value="Genomic_DNA"/>
</dbReference>
<proteinExistence type="predicted"/>
<dbReference type="PANTHER" id="PTHR44329">
    <property type="entry name" value="SERINE/THREONINE-PROTEIN KINASE TNNI3K-RELATED"/>
    <property type="match status" value="1"/>
</dbReference>
<evidence type="ECO:0000313" key="7">
    <source>
        <dbReference type="EMBL" id="OAA64567.1"/>
    </source>
</evidence>
<dbReference type="OrthoDB" id="1668230at2759"/>
<evidence type="ECO:0000256" key="1">
    <source>
        <dbReference type="ARBA" id="ARBA00022679"/>
    </source>
</evidence>
<keyword evidence="4" id="KW-0067">ATP-binding</keyword>
<evidence type="ECO:0000259" key="6">
    <source>
        <dbReference type="PROSITE" id="PS50011"/>
    </source>
</evidence>
<keyword evidence="1" id="KW-0808">Transferase</keyword>
<dbReference type="GO" id="GO:0004674">
    <property type="term" value="F:protein serine/threonine kinase activity"/>
    <property type="evidence" value="ECO:0007669"/>
    <property type="project" value="TreeGrafter"/>
</dbReference>
<keyword evidence="5" id="KW-1133">Transmembrane helix</keyword>
<dbReference type="InterPro" id="IPR011009">
    <property type="entry name" value="Kinase-like_dom_sf"/>
</dbReference>
<evidence type="ECO:0000256" key="2">
    <source>
        <dbReference type="ARBA" id="ARBA00022741"/>
    </source>
</evidence>
<dbReference type="Gene3D" id="1.10.510.10">
    <property type="entry name" value="Transferase(Phosphotransferase) domain 1"/>
    <property type="match status" value="1"/>
</dbReference>
<gene>
    <name evidence="7" type="ORF">SPI_03214</name>
</gene>
<keyword evidence="5" id="KW-0472">Membrane</keyword>
<keyword evidence="2" id="KW-0547">Nucleotide-binding</keyword>
<dbReference type="InterPro" id="IPR051681">
    <property type="entry name" value="Ser/Thr_Kinases-Pseudokinases"/>
</dbReference>
<keyword evidence="8" id="KW-1185">Reference proteome</keyword>
<dbReference type="InterPro" id="IPR000719">
    <property type="entry name" value="Prot_kinase_dom"/>
</dbReference>
<accession>A0A167X5W2</accession>
<name>A0A167X5W2_9HYPO</name>
<sequence>MPSSAIQEHVYVDLTKLEFLAAGKSGMVYATDDGRVLKQYYEHETDGVLMERQVFQRLGSHPNIIQYLGATKDGHTVLERGISLRSLYQQQRGENIPFDQKARWVREAASGLDHLHGNNVLHADVGCHNMVLVEDHVKLIDFEGCSIDGSEATSCYEWFSYRKERPEVSVHTDIFAFGCAIYELVAGHHPYHELATEENRTPKDLVESRYSSKQFPDTMNLPFGTTIYSCWTGEFDSMRDVIAALDSTSVLHVGSRGTILGAFSAIGAGITGLKAFLFHLLYSVN</sequence>
<keyword evidence="3 7" id="KW-0418">Kinase</keyword>
<dbReference type="PROSITE" id="PS50011">
    <property type="entry name" value="PROTEIN_KINASE_DOM"/>
    <property type="match status" value="1"/>
</dbReference>
<dbReference type="PANTHER" id="PTHR44329:SF288">
    <property type="entry name" value="MITOGEN-ACTIVATED PROTEIN KINASE KINASE KINASE 20"/>
    <property type="match status" value="1"/>
</dbReference>
<evidence type="ECO:0000256" key="5">
    <source>
        <dbReference type="SAM" id="Phobius"/>
    </source>
</evidence>
<protein>
    <submittedName>
        <fullName evidence="7">Protein kinase-like domain protein</fullName>
    </submittedName>
</protein>
<comment type="caution">
    <text evidence="7">The sequence shown here is derived from an EMBL/GenBank/DDBJ whole genome shotgun (WGS) entry which is preliminary data.</text>
</comment>
<dbReference type="Pfam" id="PF00069">
    <property type="entry name" value="Pkinase"/>
    <property type="match status" value="1"/>
</dbReference>
<dbReference type="AlphaFoldDB" id="A0A167X5W2"/>
<dbReference type="Proteomes" id="UP000076874">
    <property type="component" value="Unassembled WGS sequence"/>
</dbReference>
<evidence type="ECO:0000313" key="8">
    <source>
        <dbReference type="Proteomes" id="UP000076874"/>
    </source>
</evidence>